<dbReference type="GO" id="GO:0008237">
    <property type="term" value="F:metallopeptidase activity"/>
    <property type="evidence" value="ECO:0007669"/>
    <property type="project" value="InterPro"/>
</dbReference>
<accession>A0A5B9HJY6</accession>
<dbReference type="AlphaFoldDB" id="A0A5B9HJY6"/>
<name>A0A5B9HJY6_BACCE</name>
<protein>
    <submittedName>
        <fullName evidence="1">Uncharacterized protein</fullName>
    </submittedName>
</protein>
<gene>
    <name evidence="1" type="ORF">FRY47_08660</name>
</gene>
<dbReference type="RefSeq" id="WP_001145940.1">
    <property type="nucleotide sequence ID" value="NZ_CP187290.1"/>
</dbReference>
<sequence length="861" mass="99472">MPWVEETLRHDNFLDDMFDKVFRRFKDKSGNYWWQNFNNQVPKVDLYKITFEKGLFVKGEEGYLPPFESREGMLCITRHMIMRRWDNEYLAFAQSTGAVKINTKDIPREKEGFLEWISNFYRKSVDYTTVYSYTLDTYAGYTHYVSPSGELAPVTIMSENHGLDIFRDSMDIEYYGEDEYYESMKQSPIITMQLKGDTGDLVASIGKLNYRTNTNWWGDSLIQLKGVFDETSAFFTLKVDSAPSWENNMVTLIPFFFGNLVSKNTSSKNETPIAMLGGRQVGEFFDFDSIETKTEILQPITRNYVNHPSNGIDSVMIKKTKYGARYQEHFLRWNVPPNLMPPTREELRLVKNAQGTEKEEEYVRKYPRAWNYLRYGYYQYDFHASRYSNKIHTSRATVMHPEDGVLGYIPNIVLLPVINVSEGEKLVFPYWCEECNESQYQPEVPKESTKLEWGIAKSTSKLNNLHVNLGDSTNNSNSNSDKGNKFSYYCDGSVKAQAVDDTYWNPSVITQDYLANSTDGIGKELSKSFWEGRNDWLDYLQEPQSQYHLDNSKIKIEDFHKFLWKTLKDIKDEGYSLQDKWLDFNEWGKANLPCLNELQKASVFMSAKLNKPVLFFPGSEGFLKGDILDKMLPLIKKVPSVIYDWIDFNNVFIENEDDTGLVGAWVMDSFATAMHSNGKKENILSSFRSLVNFEPQVLLYNISAAKAHRPYDYIKPNMGFGSHVVDGEYKAYYLPDMTNDNYIPYVAAEVAVHEMGHALSNYGYDILGEKLHEMQEWLDISGWSENIDGSFNELTKSSPGTALDNGKLAPVSDYGCFSPAEDFAEAFMMYIINRQFLANNFKDKHDFIVNKLKVMGIDPKM</sequence>
<evidence type="ECO:0000313" key="1">
    <source>
        <dbReference type="EMBL" id="QEF16436.1"/>
    </source>
</evidence>
<dbReference type="EMBL" id="CP042874">
    <property type="protein sequence ID" value="QEF16436.1"/>
    <property type="molecule type" value="Genomic_DNA"/>
</dbReference>
<proteinExistence type="predicted"/>
<dbReference type="Gene3D" id="3.40.390.10">
    <property type="entry name" value="Collagenase (Catalytic Domain)"/>
    <property type="match status" value="1"/>
</dbReference>
<dbReference type="InterPro" id="IPR024079">
    <property type="entry name" value="MetalloPept_cat_dom_sf"/>
</dbReference>
<reference evidence="1" key="1">
    <citation type="submission" date="2019-08" db="EMBL/GenBank/DDBJ databases">
        <title>Antibiosis Participates in the Biocontrol of Bucillus cereus 0-9 Against Rice Sheath Blight.</title>
        <authorList>
            <person name="Wang G."/>
            <person name="Liu F."/>
        </authorList>
    </citation>
    <scope>NUCLEOTIDE SEQUENCE</scope>
    <source>
        <strain evidence="1">09</strain>
    </source>
</reference>
<organism evidence="1">
    <name type="scientific">Bacillus cereus</name>
    <dbReference type="NCBI Taxonomy" id="1396"/>
    <lineage>
        <taxon>Bacteria</taxon>
        <taxon>Bacillati</taxon>
        <taxon>Bacillota</taxon>
        <taxon>Bacilli</taxon>
        <taxon>Bacillales</taxon>
        <taxon>Bacillaceae</taxon>
        <taxon>Bacillus</taxon>
        <taxon>Bacillus cereus group</taxon>
    </lineage>
</organism>
<dbReference type="SUPFAM" id="SSF55486">
    <property type="entry name" value="Metalloproteases ('zincins'), catalytic domain"/>
    <property type="match status" value="1"/>
</dbReference>